<name>A0A177CX36_9PLEO</name>
<keyword evidence="2" id="KW-0479">Metal-binding</keyword>
<dbReference type="PANTHER" id="PTHR30457">
    <property type="entry name" value="5'-NUCLEOTIDASE SURE"/>
    <property type="match status" value="1"/>
</dbReference>
<reference evidence="5 6" key="1">
    <citation type="submission" date="2016-05" db="EMBL/GenBank/DDBJ databases">
        <title>Comparative analysis of secretome profiles of manganese(II)-oxidizing ascomycete fungi.</title>
        <authorList>
            <consortium name="DOE Joint Genome Institute"/>
            <person name="Zeiner C.A."/>
            <person name="Purvine S.O."/>
            <person name="Zink E.M."/>
            <person name="Wu S."/>
            <person name="Pasa-Tolic L."/>
            <person name="Chaput D.L."/>
            <person name="Haridas S."/>
            <person name="Grigoriev I.V."/>
            <person name="Santelli C.M."/>
            <person name="Hansel C.M."/>
        </authorList>
    </citation>
    <scope>NUCLEOTIDE SEQUENCE [LARGE SCALE GENOMIC DNA]</scope>
    <source>
        <strain evidence="5 6">AP3s5-JAC2a</strain>
    </source>
</reference>
<evidence type="ECO:0000256" key="1">
    <source>
        <dbReference type="ARBA" id="ARBA00011062"/>
    </source>
</evidence>
<dbReference type="AlphaFoldDB" id="A0A177CX36"/>
<dbReference type="PANTHER" id="PTHR30457:SF0">
    <property type="entry name" value="PHOSPHATASE, PUTATIVE (AFU_ORTHOLOGUE AFUA_4G01070)-RELATED"/>
    <property type="match status" value="1"/>
</dbReference>
<keyword evidence="6" id="KW-1185">Reference proteome</keyword>
<dbReference type="GO" id="GO:0046872">
    <property type="term" value="F:metal ion binding"/>
    <property type="evidence" value="ECO:0007669"/>
    <property type="project" value="UniProtKB-KW"/>
</dbReference>
<sequence length="159" mass="17053">MNVAQDCDSNEDGWFEDNARTLFSRLTTAGHDVILSAPSLDRSGSGSIDIFPKPPPKYHGCEYKSCPSLSPAIGYNASNPRLNYVNSYPITNVRIGLQRIASTPWSTTALADLVVSGVNVGYNFGWQVYGSGTDNVAMYAPRHGVPALAFPGHEGVMVG</sequence>
<dbReference type="Pfam" id="PF01975">
    <property type="entry name" value="SurE"/>
    <property type="match status" value="1"/>
</dbReference>
<evidence type="ECO:0000313" key="5">
    <source>
        <dbReference type="EMBL" id="OAG12115.1"/>
    </source>
</evidence>
<comment type="similarity">
    <text evidence="1">Belongs to the SurE nucleotidase family.</text>
</comment>
<dbReference type="RefSeq" id="XP_018042480.1">
    <property type="nucleotide sequence ID" value="XM_018182396.1"/>
</dbReference>
<dbReference type="GO" id="GO:0008252">
    <property type="term" value="F:nucleotidase activity"/>
    <property type="evidence" value="ECO:0007669"/>
    <property type="project" value="InterPro"/>
</dbReference>
<gene>
    <name evidence="5" type="ORF">CC84DRAFT_1211722</name>
</gene>
<organism evidence="5 6">
    <name type="scientific">Paraphaeosphaeria sporulosa</name>
    <dbReference type="NCBI Taxonomy" id="1460663"/>
    <lineage>
        <taxon>Eukaryota</taxon>
        <taxon>Fungi</taxon>
        <taxon>Dikarya</taxon>
        <taxon>Ascomycota</taxon>
        <taxon>Pezizomycotina</taxon>
        <taxon>Dothideomycetes</taxon>
        <taxon>Pleosporomycetidae</taxon>
        <taxon>Pleosporales</taxon>
        <taxon>Massarineae</taxon>
        <taxon>Didymosphaeriaceae</taxon>
        <taxon>Paraphaeosphaeria</taxon>
    </lineage>
</organism>
<evidence type="ECO:0000259" key="4">
    <source>
        <dbReference type="Pfam" id="PF01975"/>
    </source>
</evidence>
<evidence type="ECO:0000256" key="2">
    <source>
        <dbReference type="ARBA" id="ARBA00022723"/>
    </source>
</evidence>
<dbReference type="SUPFAM" id="SSF64167">
    <property type="entry name" value="SurE-like"/>
    <property type="match status" value="1"/>
</dbReference>
<dbReference type="GeneID" id="28765882"/>
<dbReference type="OrthoDB" id="4018688at2759"/>
<keyword evidence="3" id="KW-0378">Hydrolase</keyword>
<dbReference type="InterPro" id="IPR002828">
    <property type="entry name" value="SurE-like_Pase/nucleotidase"/>
</dbReference>
<dbReference type="InParanoid" id="A0A177CX36"/>
<dbReference type="Gene3D" id="3.40.1210.10">
    <property type="entry name" value="Survival protein SurE-like phosphatase/nucleotidase"/>
    <property type="match status" value="1"/>
</dbReference>
<accession>A0A177CX36</accession>
<dbReference type="EMBL" id="KV441548">
    <property type="protein sequence ID" value="OAG12115.1"/>
    <property type="molecule type" value="Genomic_DNA"/>
</dbReference>
<feature type="domain" description="Survival protein SurE-like phosphatase/nucleotidase" evidence="4">
    <location>
        <begin position="9"/>
        <end position="150"/>
    </location>
</feature>
<dbReference type="InterPro" id="IPR036523">
    <property type="entry name" value="SurE-like_sf"/>
</dbReference>
<evidence type="ECO:0000313" key="6">
    <source>
        <dbReference type="Proteomes" id="UP000077069"/>
    </source>
</evidence>
<evidence type="ECO:0000256" key="3">
    <source>
        <dbReference type="ARBA" id="ARBA00022801"/>
    </source>
</evidence>
<dbReference type="STRING" id="1460663.A0A177CX36"/>
<proteinExistence type="inferred from homology"/>
<dbReference type="InterPro" id="IPR030048">
    <property type="entry name" value="SurE"/>
</dbReference>
<dbReference type="Proteomes" id="UP000077069">
    <property type="component" value="Unassembled WGS sequence"/>
</dbReference>
<protein>
    <submittedName>
        <fullName evidence="5">Sure-like protein</fullName>
    </submittedName>
</protein>